<feature type="signal peptide" evidence="1">
    <location>
        <begin position="1"/>
        <end position="19"/>
    </location>
</feature>
<organism evidence="2 3">
    <name type="scientific">Acanthopleuribacter pedis</name>
    <dbReference type="NCBI Taxonomy" id="442870"/>
    <lineage>
        <taxon>Bacteria</taxon>
        <taxon>Pseudomonadati</taxon>
        <taxon>Acidobacteriota</taxon>
        <taxon>Holophagae</taxon>
        <taxon>Acanthopleuribacterales</taxon>
        <taxon>Acanthopleuribacteraceae</taxon>
        <taxon>Acanthopleuribacter</taxon>
    </lineage>
</organism>
<accession>A0A8J7QLF8</accession>
<dbReference type="EMBL" id="JAFREP010000056">
    <property type="protein sequence ID" value="MBO1323291.1"/>
    <property type="molecule type" value="Genomic_DNA"/>
</dbReference>
<dbReference type="Proteomes" id="UP000664417">
    <property type="component" value="Unassembled WGS sequence"/>
</dbReference>
<protein>
    <submittedName>
        <fullName evidence="2">Uncharacterized protein</fullName>
    </submittedName>
</protein>
<proteinExistence type="predicted"/>
<name>A0A8J7QLF8_9BACT</name>
<evidence type="ECO:0000313" key="2">
    <source>
        <dbReference type="EMBL" id="MBO1323291.1"/>
    </source>
</evidence>
<dbReference type="AlphaFoldDB" id="A0A8J7QLF8"/>
<evidence type="ECO:0000313" key="3">
    <source>
        <dbReference type="Proteomes" id="UP000664417"/>
    </source>
</evidence>
<sequence length="163" mass="17840">MKMFVTAAAALFCILPLAAFDRALVPAEFQAAIFKQLCADYLPAYRQGTLVIVSRDGEDALAKEFSRAGFVVKVVTPEQAVFEDDQILYLPSRLDDRVAASLSKRAALVLTDNTKWVRRGLASLGIVVRQRRADVVAHVGRLEASGAEVGLGLFRYARVLDGR</sequence>
<comment type="caution">
    <text evidence="2">The sequence shown here is derived from an EMBL/GenBank/DDBJ whole genome shotgun (WGS) entry which is preliminary data.</text>
</comment>
<keyword evidence="3" id="KW-1185">Reference proteome</keyword>
<feature type="chain" id="PRO_5035148504" evidence="1">
    <location>
        <begin position="20"/>
        <end position="163"/>
    </location>
</feature>
<dbReference type="RefSeq" id="WP_207863416.1">
    <property type="nucleotide sequence ID" value="NZ_JAFREP010000056.1"/>
</dbReference>
<reference evidence="2" key="1">
    <citation type="submission" date="2021-03" db="EMBL/GenBank/DDBJ databases">
        <authorList>
            <person name="Wang G."/>
        </authorList>
    </citation>
    <scope>NUCLEOTIDE SEQUENCE</scope>
    <source>
        <strain evidence="2">KCTC 12899</strain>
    </source>
</reference>
<evidence type="ECO:0000256" key="1">
    <source>
        <dbReference type="SAM" id="SignalP"/>
    </source>
</evidence>
<gene>
    <name evidence="2" type="ORF">J3U88_32800</name>
</gene>
<keyword evidence="1" id="KW-0732">Signal</keyword>